<dbReference type="PANTHER" id="PTHR34305">
    <property type="entry name" value="EXPRESSED PROTEIN"/>
    <property type="match status" value="1"/>
</dbReference>
<feature type="compositionally biased region" description="Gly residues" evidence="1">
    <location>
        <begin position="882"/>
        <end position="892"/>
    </location>
</feature>
<feature type="compositionally biased region" description="Low complexity" evidence="1">
    <location>
        <begin position="9"/>
        <end position="23"/>
    </location>
</feature>
<keyword evidence="3" id="KW-1185">Reference proteome</keyword>
<dbReference type="Proteomes" id="UP000218209">
    <property type="component" value="Unassembled WGS sequence"/>
</dbReference>
<feature type="compositionally biased region" description="Low complexity" evidence="1">
    <location>
        <begin position="852"/>
        <end position="871"/>
    </location>
</feature>
<dbReference type="EMBL" id="KV919063">
    <property type="protein sequence ID" value="OSX72427.1"/>
    <property type="molecule type" value="Genomic_DNA"/>
</dbReference>
<reference evidence="2 3" key="1">
    <citation type="submission" date="2017-03" db="EMBL/GenBank/DDBJ databases">
        <title>WGS assembly of Porphyra umbilicalis.</title>
        <authorList>
            <person name="Brawley S.H."/>
            <person name="Blouin N.A."/>
            <person name="Ficko-Blean E."/>
            <person name="Wheeler G.L."/>
            <person name="Lohr M."/>
            <person name="Goodson H.V."/>
            <person name="Jenkins J.W."/>
            <person name="Blaby-Haas C.E."/>
            <person name="Helliwell K.E."/>
            <person name="Chan C."/>
            <person name="Marriage T."/>
            <person name="Bhattacharya D."/>
            <person name="Klein A.S."/>
            <person name="Badis Y."/>
            <person name="Brodie J."/>
            <person name="Cao Y."/>
            <person name="Collen J."/>
            <person name="Dittami S.M."/>
            <person name="Gachon C.M."/>
            <person name="Green B.R."/>
            <person name="Karpowicz S."/>
            <person name="Kim J.W."/>
            <person name="Kudahl U."/>
            <person name="Lin S."/>
            <person name="Michel G."/>
            <person name="Mittag M."/>
            <person name="Olson B.J."/>
            <person name="Pangilinan J."/>
            <person name="Peng Y."/>
            <person name="Qiu H."/>
            <person name="Shu S."/>
            <person name="Singer J.T."/>
            <person name="Smith A.G."/>
            <person name="Sprecher B.N."/>
            <person name="Wagner V."/>
            <person name="Wang W."/>
            <person name="Wang Z.-Y."/>
            <person name="Yan J."/>
            <person name="Yarish C."/>
            <person name="Zoeuner-Riek S."/>
            <person name="Zhuang Y."/>
            <person name="Zou Y."/>
            <person name="Lindquist E.A."/>
            <person name="Grimwood J."/>
            <person name="Barry K."/>
            <person name="Rokhsar D.S."/>
            <person name="Schmutz J."/>
            <person name="Stiller J.W."/>
            <person name="Grossman A.R."/>
            <person name="Prochnik S.E."/>
        </authorList>
    </citation>
    <scope>NUCLEOTIDE SEQUENCE [LARGE SCALE GENOMIC DNA]</scope>
    <source>
        <strain evidence="2">4086291</strain>
    </source>
</reference>
<feature type="region of interest" description="Disordered" evidence="1">
    <location>
        <begin position="153"/>
        <end position="193"/>
    </location>
</feature>
<protein>
    <submittedName>
        <fullName evidence="2">Uncharacterized protein</fullName>
    </submittedName>
</protein>
<sequence>MERADDPMAAAESEVAGASVRASNNAENTGSRGMEGVVVPGDADHAPMLTAADENSGYPASGTAVIESSLQRSAVGDSGRGINGRARIFLPVSGAGNTACSAQETMGAEPGLSRAPEDDGSPPDGAFFCEPGMPLVLPDDLVNALARRIERLAADPPERTTSNRSRRQRRRRRRTPSAPVPQRALDCSSSSSSCGGVVPLDLFGTARTSNSSSEGARSVGGAGAHDALGGAGGGMEDVIPDFGAPALGPGAHADHVVGNESSAASVLSGTATAIQKYSDAMVAALEEAILDGGGPTSGGGNVPVSPAYRVEAVAGGAAVVFTENEKGHVAWMRRVRDTTIFLCSCGGRKGAESTEMRAFAGVSSTCVHGYALKDAASALLRVTALSSVELLLDEYPVLDAARTTSEDALDVHYGTKTPKRMGVFAVLEANQWVAVTIRRRMIKGKAKKRMGLRASCSHLACTSGWTCVHANAVNDWCLQARTAAAAADGVGGQFHLQDADVQLSTFVRRTSGGPLPPGRGADDARYSDESRWRNVRNMLPCSGEIADCLVFDELADVGRGGPPPLFQEGLWEGRCFKCKGDYDGHSLTTTGATMHTLRGRISVRLEEWVCSCGEPVPYDGAQDALSASSKKTVFTRTFIDVLSQMVFTGHSTLSSAAGVFSFLLEVSDSLPHGRQSLSRQLLTTAVHRYTRTLLVPAALFRCLRCYKSPQRPYPVVVSDGEAISVQRNQSEPLERVDADVPVTRLDTDVGSCVTVPALRALIRKRAKAKCEEATRLTAREALLIPGFAAATVADPEPHDPDNIVARPANVLWAASYIFFSFCSVQSVSAGASHAPAADGSGSPPSQMPPGPSANAPHGNEAPGNAPPGAEAANDDGDAEGDGVLGDDGGVGGADASDDAPGGFVASHPQECHFLEGAVGTSGSSRVLTERWSVVRHFLQTFLAEPVLGAFAGLDRAGIRKLAEKLVTVSPVAEWRACAMAVESVHIVWPFLRLVAEGDDVDSLLLRAVGELLLFTSGVDAYWETAWRAAASDAVLSFEEQWKVTSIEQYKTWEITNRGDMAAIETFLSSTSRSCSRVTSQAVEARTGSVWPDLEPVRPFMRDSKSDAVNALRAERLRNDAAALEREMARQLGSDECRHNFITSEVFMPGIENFLCPCGVLIGYDFLDKAESPAHVLGSLVQRMPLLPKVIYFDTARQLSRNAFRRVPWLMNRSDTATSVDRHHNQGDQHGCSDCFNADMYPGRSVHHRTSCAESRHSLNKAFKSHLAHLRQDHFIVQMRLLAAVINLRVKMRQELGKETNHRLLCTFFHNHVATHCERRVCFCSKWIVDDEDKDLAASEDGSIDSSATGTGEQPVRTVGAHAGHVGLAGHQDNDVHVEGGVDGVLGRSGDAIIGDGAGVGDHPFAAGFDGVGVVRGNADSKSDSDSDADEDSDICSGEESGSRNGSVRGDASGDESMEL</sequence>
<evidence type="ECO:0000313" key="2">
    <source>
        <dbReference type="EMBL" id="OSX72427.1"/>
    </source>
</evidence>
<feature type="compositionally biased region" description="Basic residues" evidence="1">
    <location>
        <begin position="164"/>
        <end position="175"/>
    </location>
</feature>
<dbReference type="PANTHER" id="PTHR34305:SF1">
    <property type="entry name" value="SWIM-TYPE DOMAIN-CONTAINING PROTEIN"/>
    <property type="match status" value="1"/>
</dbReference>
<name>A0A1X6NV28_PORUM</name>
<gene>
    <name evidence="2" type="ORF">BU14_0438s0022</name>
</gene>
<evidence type="ECO:0000313" key="3">
    <source>
        <dbReference type="Proteomes" id="UP000218209"/>
    </source>
</evidence>
<evidence type="ECO:0000256" key="1">
    <source>
        <dbReference type="SAM" id="MobiDB-lite"/>
    </source>
</evidence>
<feature type="region of interest" description="Disordered" evidence="1">
    <location>
        <begin position="1"/>
        <end position="55"/>
    </location>
</feature>
<organism evidence="2 3">
    <name type="scientific">Porphyra umbilicalis</name>
    <name type="common">Purple laver</name>
    <name type="synonym">Red alga</name>
    <dbReference type="NCBI Taxonomy" id="2786"/>
    <lineage>
        <taxon>Eukaryota</taxon>
        <taxon>Rhodophyta</taxon>
        <taxon>Bangiophyceae</taxon>
        <taxon>Bangiales</taxon>
        <taxon>Bangiaceae</taxon>
        <taxon>Porphyra</taxon>
    </lineage>
</organism>
<feature type="region of interest" description="Disordered" evidence="1">
    <location>
        <begin position="1413"/>
        <end position="1459"/>
    </location>
</feature>
<feature type="region of interest" description="Disordered" evidence="1">
    <location>
        <begin position="832"/>
        <end position="902"/>
    </location>
</feature>
<accession>A0A1X6NV28</accession>
<dbReference type="OrthoDB" id="5598737at2759"/>
<proteinExistence type="predicted"/>
<feature type="region of interest" description="Disordered" evidence="1">
    <location>
        <begin position="102"/>
        <end position="126"/>
    </location>
</feature>